<evidence type="ECO:0000313" key="2">
    <source>
        <dbReference type="Proteomes" id="UP000886653"/>
    </source>
</evidence>
<gene>
    <name evidence="1" type="ORF">CROQUDRAFT_106949</name>
</gene>
<keyword evidence="2" id="KW-1185">Reference proteome</keyword>
<organism evidence="1 2">
    <name type="scientific">Cronartium quercuum f. sp. fusiforme G11</name>
    <dbReference type="NCBI Taxonomy" id="708437"/>
    <lineage>
        <taxon>Eukaryota</taxon>
        <taxon>Fungi</taxon>
        <taxon>Dikarya</taxon>
        <taxon>Basidiomycota</taxon>
        <taxon>Pucciniomycotina</taxon>
        <taxon>Pucciniomycetes</taxon>
        <taxon>Pucciniales</taxon>
        <taxon>Coleosporiaceae</taxon>
        <taxon>Cronartium</taxon>
    </lineage>
</organism>
<comment type="caution">
    <text evidence="1">The sequence shown here is derived from an EMBL/GenBank/DDBJ whole genome shotgun (WGS) entry which is preliminary data.</text>
</comment>
<accession>A0A9P6NJC5</accession>
<protein>
    <submittedName>
        <fullName evidence="1">Uncharacterized protein</fullName>
    </submittedName>
</protein>
<evidence type="ECO:0000313" key="1">
    <source>
        <dbReference type="EMBL" id="KAG0146667.1"/>
    </source>
</evidence>
<sequence length="155" mass="17654">MLQLDRVDQAESEQMGEVIKRGGRDELNGRCIVVGRSDRVERGGREGVAKSVGAEYDQQGRPTFFCDEDREFICALVAENPMLFLDEMREAIYDKTSLLPSLETVHLELTTCLEITSEMFICTDESAICERDLIRVYGQSPSNEPVTRWVRRSNQ</sequence>
<dbReference type="PANTHER" id="PTHR46564">
    <property type="entry name" value="TRANSPOSASE"/>
    <property type="match status" value="1"/>
</dbReference>
<dbReference type="EMBL" id="MU167257">
    <property type="protein sequence ID" value="KAG0146667.1"/>
    <property type="molecule type" value="Genomic_DNA"/>
</dbReference>
<dbReference type="PANTHER" id="PTHR46564:SF1">
    <property type="entry name" value="TRANSPOSASE"/>
    <property type="match status" value="1"/>
</dbReference>
<proteinExistence type="predicted"/>
<dbReference type="OrthoDB" id="2505980at2759"/>
<dbReference type="AlphaFoldDB" id="A0A9P6NJC5"/>
<dbReference type="Proteomes" id="UP000886653">
    <property type="component" value="Unassembled WGS sequence"/>
</dbReference>
<reference evidence="1" key="1">
    <citation type="submission" date="2013-11" db="EMBL/GenBank/DDBJ databases">
        <title>Genome sequence of the fusiform rust pathogen reveals effectors for host alternation and coevolution with pine.</title>
        <authorList>
            <consortium name="DOE Joint Genome Institute"/>
            <person name="Smith K."/>
            <person name="Pendleton A."/>
            <person name="Kubisiak T."/>
            <person name="Anderson C."/>
            <person name="Salamov A."/>
            <person name="Aerts A."/>
            <person name="Riley R."/>
            <person name="Clum A."/>
            <person name="Lindquist E."/>
            <person name="Ence D."/>
            <person name="Campbell M."/>
            <person name="Kronenberg Z."/>
            <person name="Feau N."/>
            <person name="Dhillon B."/>
            <person name="Hamelin R."/>
            <person name="Burleigh J."/>
            <person name="Smith J."/>
            <person name="Yandell M."/>
            <person name="Nelson C."/>
            <person name="Grigoriev I."/>
            <person name="Davis J."/>
        </authorList>
    </citation>
    <scope>NUCLEOTIDE SEQUENCE</scope>
    <source>
        <strain evidence="1">G11</strain>
    </source>
</reference>
<name>A0A9P6NJC5_9BASI</name>